<reference evidence="2 3" key="1">
    <citation type="submission" date="2018-08" db="EMBL/GenBank/DDBJ databases">
        <title>Genome sequence of Methylocystis hirsuta CSC1, a methanotroph able to accumulate PHAs.</title>
        <authorList>
            <person name="Bordel S."/>
            <person name="Rodriguez E."/>
            <person name="Gancedo J."/>
            <person name="Munoz R."/>
        </authorList>
    </citation>
    <scope>NUCLEOTIDE SEQUENCE [LARGE SCALE GENOMIC DNA]</scope>
    <source>
        <strain evidence="2 3">CSC1</strain>
    </source>
</reference>
<comment type="caution">
    <text evidence="2">The sequence shown here is derived from an EMBL/GenBank/DDBJ whole genome shotgun (WGS) entry which is preliminary data.</text>
</comment>
<keyword evidence="3" id="KW-1185">Reference proteome</keyword>
<dbReference type="Gene3D" id="3.30.160.250">
    <property type="match status" value="1"/>
</dbReference>
<dbReference type="OrthoDB" id="9807959at2"/>
<dbReference type="EMBL" id="QWDD01000001">
    <property type="protein sequence ID" value="RNJ49637.1"/>
    <property type="molecule type" value="Genomic_DNA"/>
</dbReference>
<name>A0A3M9XMX4_9HYPH</name>
<dbReference type="InterPro" id="IPR051404">
    <property type="entry name" value="TA_system_antitoxin"/>
</dbReference>
<evidence type="ECO:0000259" key="1">
    <source>
        <dbReference type="Pfam" id="PF15919"/>
    </source>
</evidence>
<gene>
    <name evidence="2" type="ORF">D1O30_08510</name>
</gene>
<feature type="domain" description="HicB-like antitoxin of toxin-antitoxin system" evidence="1">
    <location>
        <begin position="7"/>
        <end position="70"/>
    </location>
</feature>
<dbReference type="RefSeq" id="WP_123175606.1">
    <property type="nucleotide sequence ID" value="NZ_QWDD01000001.1"/>
</dbReference>
<dbReference type="InterPro" id="IPR035069">
    <property type="entry name" value="TTHA1013/TTHA0281-like"/>
</dbReference>
<protein>
    <submittedName>
        <fullName evidence="2">Type II toxin-antitoxin system HicB family antitoxin</fullName>
    </submittedName>
</protein>
<accession>A0A3M9XMX4</accession>
<dbReference type="InterPro" id="IPR031807">
    <property type="entry name" value="HicB-like"/>
</dbReference>
<sequence length="80" mass="8454">MLKTLAYPLVIERHETDGGYLAYFPSLPGCQTWGETYEAAVRNAEEALAVFMETLAANGDSIPDSSAFDGSAAFTTGGTS</sequence>
<evidence type="ECO:0000313" key="2">
    <source>
        <dbReference type="EMBL" id="RNJ49637.1"/>
    </source>
</evidence>
<evidence type="ECO:0000313" key="3">
    <source>
        <dbReference type="Proteomes" id="UP000268623"/>
    </source>
</evidence>
<proteinExistence type="predicted"/>
<dbReference type="PANTHER" id="PTHR34504:SF2">
    <property type="entry name" value="UPF0150 PROTEIN SSL0259"/>
    <property type="match status" value="1"/>
</dbReference>
<dbReference type="Pfam" id="PF15919">
    <property type="entry name" value="HicB_lk_antitox"/>
    <property type="match status" value="1"/>
</dbReference>
<dbReference type="Proteomes" id="UP000268623">
    <property type="component" value="Unassembled WGS sequence"/>
</dbReference>
<dbReference type="SUPFAM" id="SSF143100">
    <property type="entry name" value="TTHA1013/TTHA0281-like"/>
    <property type="match status" value="1"/>
</dbReference>
<dbReference type="PANTHER" id="PTHR34504">
    <property type="entry name" value="ANTITOXIN HICB"/>
    <property type="match status" value="1"/>
</dbReference>
<organism evidence="2 3">
    <name type="scientific">Methylocystis hirsuta</name>
    <dbReference type="NCBI Taxonomy" id="369798"/>
    <lineage>
        <taxon>Bacteria</taxon>
        <taxon>Pseudomonadati</taxon>
        <taxon>Pseudomonadota</taxon>
        <taxon>Alphaproteobacteria</taxon>
        <taxon>Hyphomicrobiales</taxon>
        <taxon>Methylocystaceae</taxon>
        <taxon>Methylocystis</taxon>
    </lineage>
</organism>
<dbReference type="AlphaFoldDB" id="A0A3M9XMX4"/>